<evidence type="ECO:0000256" key="17">
    <source>
        <dbReference type="ARBA" id="ARBA00023170"/>
    </source>
</evidence>
<keyword evidence="7" id="KW-0808">Transferase</keyword>
<evidence type="ECO:0000256" key="1">
    <source>
        <dbReference type="ARBA" id="ARBA00004162"/>
    </source>
</evidence>
<dbReference type="OrthoDB" id="676979at2759"/>
<evidence type="ECO:0000256" key="14">
    <source>
        <dbReference type="ARBA" id="ARBA00022840"/>
    </source>
</evidence>
<protein>
    <recommendedName>
        <fullName evidence="3">non-specific serine/threonine protein kinase</fullName>
        <ecNumber evidence="3">2.7.11.1</ecNumber>
    </recommendedName>
</protein>
<dbReference type="GO" id="GO:0033612">
    <property type="term" value="F:receptor serine/threonine kinase binding"/>
    <property type="evidence" value="ECO:0007669"/>
    <property type="project" value="TreeGrafter"/>
</dbReference>
<sequence>MRSHRIPSRLRFYTRQKQRKRADCANQWRPERRGGGGGGGSMAEEAAYLWILLLFSLVASIGSAAAGGGATGLDHGDGELDALLKVKTGLVAPGSSALDDWSAAADGHCDWFGVTCDHDSRVVALDLSFTPLNGTLPADVGRLRRLVNLSISSAGVRGPLPAELAALPALRYLNVSDNNFDGMFPDVAAGGFPELEVIDAYNNNFSGPLPVGLAGALRLRYLHLGGNYFTGMIPEAYSDIANLEYLSLNGNALGGRIPASLGRLSKLKNLYLGYYNNFDGGIPPEFGGLSSLVLLDMGNCGLSGTIPPSLGRLKKLDTLFLQINRLSGEIPLELGRLDRLQSLDLSINELSGEIPSSFAELKELKLMSLFNNQLRGAIPAFIADLPNLEVLQLWENNFTMALPQSLGRNGRLVKLDIATNRITGMIPPDLCFGGRLEMLVLMNNKLFGSIPEELGGCKSLTRVRLGKNFLNGTIPGGLFDLPHNDMLELSDNFLSGELPSVIGGDSLGTLILSNNLISGLIPPAIGSLPALQTLALDANWISGAIPHELGLMRQLSKLNLSGNMLSGVIPADLTRCSTLGSIDLSRNKLMGVIPEDIAKLEILNTLNLSRNLLVGEIPPDLQRMRSLTALDLSHNLLFGRIPSQGQFLVFNDSSFFQGNPGLCGLPLDPCPEGGNFDGASGWGTVRPRQWDSKRVLPWAALMAAVPLTAIAAKGWALWRDRRNKGWKMTAFQRLDFTAEDVIECLKDDNVIGKGGAGIVYRGSMASGREVAIKRLVGRGAGAEHDRGFTAEVTTLGRIRHRNIVRLLGFMSNRETNLLVYEYMPNGSLGEMLHGNKGAHLGWGARWRIAAEAAKGLCYLHHDCSPPILHRDVKSNNILLDSNFEAHVADFGLAKFLHDPGASECMSAIAGSYGYIAPEYAYTLRVDEKSDVYSFGVVLLELITGRHPVGGFGDGVDIVRWVSKTISEVPTGGTDSAAAIFSVIDRRLASTPMDLITNLFKVAMLCVEESSTARPTMREVVHLLSNPTSTLHGLSL</sequence>
<keyword evidence="9" id="KW-0732">Signal</keyword>
<evidence type="ECO:0000313" key="22">
    <source>
        <dbReference type="EMBL" id="KAG6519815.1"/>
    </source>
</evidence>
<keyword evidence="13" id="KW-0221">Differentiation</keyword>
<evidence type="ECO:0000256" key="12">
    <source>
        <dbReference type="ARBA" id="ARBA00022777"/>
    </source>
</evidence>
<dbReference type="Pfam" id="PF00560">
    <property type="entry name" value="LRR_1"/>
    <property type="match status" value="2"/>
</dbReference>
<evidence type="ECO:0000256" key="5">
    <source>
        <dbReference type="ARBA" id="ARBA00022527"/>
    </source>
</evidence>
<evidence type="ECO:0000256" key="16">
    <source>
        <dbReference type="ARBA" id="ARBA00023136"/>
    </source>
</evidence>
<feature type="region of interest" description="Disordered" evidence="19">
    <location>
        <begin position="17"/>
        <end position="40"/>
    </location>
</feature>
<dbReference type="Pfam" id="PF13855">
    <property type="entry name" value="LRR_8"/>
    <property type="match status" value="3"/>
</dbReference>
<dbReference type="PROSITE" id="PS00108">
    <property type="entry name" value="PROTEIN_KINASE_ST"/>
    <property type="match status" value="1"/>
</dbReference>
<keyword evidence="10" id="KW-0677">Repeat</keyword>
<comment type="subcellular location">
    <subcellularLocation>
        <location evidence="1">Cell membrane</location>
        <topology evidence="1">Single-pass membrane protein</topology>
    </subcellularLocation>
</comment>
<keyword evidence="12" id="KW-0418">Kinase</keyword>
<gene>
    <name evidence="22" type="ORF">ZIOFF_023324</name>
</gene>
<dbReference type="GO" id="GO:0030154">
    <property type="term" value="P:cell differentiation"/>
    <property type="evidence" value="ECO:0007669"/>
    <property type="project" value="UniProtKB-KW"/>
</dbReference>
<organism evidence="22 23">
    <name type="scientific">Zingiber officinale</name>
    <name type="common">Ginger</name>
    <name type="synonym">Amomum zingiber</name>
    <dbReference type="NCBI Taxonomy" id="94328"/>
    <lineage>
        <taxon>Eukaryota</taxon>
        <taxon>Viridiplantae</taxon>
        <taxon>Streptophyta</taxon>
        <taxon>Embryophyta</taxon>
        <taxon>Tracheophyta</taxon>
        <taxon>Spermatophyta</taxon>
        <taxon>Magnoliopsida</taxon>
        <taxon>Liliopsida</taxon>
        <taxon>Zingiberales</taxon>
        <taxon>Zingiberaceae</taxon>
        <taxon>Zingiber</taxon>
    </lineage>
</organism>
<name>A0A8J5LHX5_ZINOF</name>
<keyword evidence="14" id="KW-0067">ATP-binding</keyword>
<dbReference type="EC" id="2.7.11.1" evidence="3"/>
<dbReference type="PANTHER" id="PTHR48056">
    <property type="entry name" value="LRR RECEPTOR-LIKE SERINE/THREONINE-PROTEIN KINASE-RELATED"/>
    <property type="match status" value="1"/>
</dbReference>
<dbReference type="PANTHER" id="PTHR48056:SF44">
    <property type="entry name" value="RECEPTOR PROTEIN KINASE CLAVATA1"/>
    <property type="match status" value="1"/>
</dbReference>
<reference evidence="22 23" key="1">
    <citation type="submission" date="2020-08" db="EMBL/GenBank/DDBJ databases">
        <title>Plant Genome Project.</title>
        <authorList>
            <person name="Zhang R.-G."/>
        </authorList>
    </citation>
    <scope>NUCLEOTIDE SEQUENCE [LARGE SCALE GENOMIC DNA]</scope>
    <source>
        <tissue evidence="22">Rhizome</tissue>
    </source>
</reference>
<dbReference type="GO" id="GO:0010075">
    <property type="term" value="P:regulation of meristem growth"/>
    <property type="evidence" value="ECO:0007669"/>
    <property type="project" value="UniProtKB-ARBA"/>
</dbReference>
<dbReference type="InterPro" id="IPR050647">
    <property type="entry name" value="Plant_LRR-RLKs"/>
</dbReference>
<evidence type="ECO:0000256" key="13">
    <source>
        <dbReference type="ARBA" id="ARBA00022782"/>
    </source>
</evidence>
<dbReference type="GO" id="GO:0009908">
    <property type="term" value="P:flower development"/>
    <property type="evidence" value="ECO:0007669"/>
    <property type="project" value="UniProtKB-ARBA"/>
</dbReference>
<feature type="domain" description="Protein kinase" evidence="21">
    <location>
        <begin position="745"/>
        <end position="1028"/>
    </location>
</feature>
<evidence type="ECO:0000256" key="15">
    <source>
        <dbReference type="ARBA" id="ARBA00022989"/>
    </source>
</evidence>
<comment type="similarity">
    <text evidence="2">Belongs to the protein kinase superfamily. Ser/Thr protein kinase family.</text>
</comment>
<dbReference type="SMART" id="SM00220">
    <property type="entry name" value="S_TKc"/>
    <property type="match status" value="1"/>
</dbReference>
<feature type="transmembrane region" description="Helical" evidence="20">
    <location>
        <begin position="47"/>
        <end position="66"/>
    </location>
</feature>
<evidence type="ECO:0000256" key="8">
    <source>
        <dbReference type="ARBA" id="ARBA00022692"/>
    </source>
</evidence>
<dbReference type="FunFam" id="3.30.200.20:FF:000292">
    <property type="entry name" value="Leucine-rich repeat receptor-like serine/threonine-protein kinase BAM1"/>
    <property type="match status" value="1"/>
</dbReference>
<dbReference type="InterPro" id="IPR003591">
    <property type="entry name" value="Leu-rich_rpt_typical-subtyp"/>
</dbReference>
<comment type="caution">
    <text evidence="22">The sequence shown here is derived from an EMBL/GenBank/DDBJ whole genome shotgun (WGS) entry which is preliminary data.</text>
</comment>
<evidence type="ECO:0000313" key="23">
    <source>
        <dbReference type="Proteomes" id="UP000734854"/>
    </source>
</evidence>
<dbReference type="InterPro" id="IPR013210">
    <property type="entry name" value="LRR_N_plant-typ"/>
</dbReference>
<keyword evidence="6" id="KW-0433">Leucine-rich repeat</keyword>
<evidence type="ECO:0000256" key="10">
    <source>
        <dbReference type="ARBA" id="ARBA00022737"/>
    </source>
</evidence>
<dbReference type="FunFam" id="3.80.10.10:FF:000288">
    <property type="entry name" value="LRR receptor-like serine/threonine-protein kinase EFR"/>
    <property type="match status" value="1"/>
</dbReference>
<evidence type="ECO:0000256" key="6">
    <source>
        <dbReference type="ARBA" id="ARBA00022614"/>
    </source>
</evidence>
<keyword evidence="5" id="KW-0723">Serine/threonine-protein kinase</keyword>
<keyword evidence="8 20" id="KW-0812">Transmembrane</keyword>
<evidence type="ECO:0000256" key="11">
    <source>
        <dbReference type="ARBA" id="ARBA00022741"/>
    </source>
</evidence>
<dbReference type="EMBL" id="JACMSC010000006">
    <property type="protein sequence ID" value="KAG6519815.1"/>
    <property type="molecule type" value="Genomic_DNA"/>
</dbReference>
<keyword evidence="11" id="KW-0547">Nucleotide-binding</keyword>
<evidence type="ECO:0000256" key="20">
    <source>
        <dbReference type="SAM" id="Phobius"/>
    </source>
</evidence>
<dbReference type="Proteomes" id="UP000734854">
    <property type="component" value="Unassembled WGS sequence"/>
</dbReference>
<dbReference type="FunFam" id="1.10.510.10:FF:000201">
    <property type="entry name" value="Leucine-rich repeat receptor-like serine/threonine-protein kinase"/>
    <property type="match status" value="1"/>
</dbReference>
<dbReference type="InterPro" id="IPR000719">
    <property type="entry name" value="Prot_kinase_dom"/>
</dbReference>
<keyword evidence="17" id="KW-0675">Receptor</keyword>
<keyword evidence="23" id="KW-1185">Reference proteome</keyword>
<dbReference type="GO" id="GO:0004674">
    <property type="term" value="F:protein serine/threonine kinase activity"/>
    <property type="evidence" value="ECO:0007669"/>
    <property type="project" value="UniProtKB-KW"/>
</dbReference>
<keyword evidence="18" id="KW-0325">Glycoprotein</keyword>
<evidence type="ECO:0000256" key="18">
    <source>
        <dbReference type="ARBA" id="ARBA00023180"/>
    </source>
</evidence>
<keyword evidence="15 20" id="KW-1133">Transmembrane helix</keyword>
<evidence type="ECO:0000256" key="3">
    <source>
        <dbReference type="ARBA" id="ARBA00012513"/>
    </source>
</evidence>
<dbReference type="GO" id="GO:0005524">
    <property type="term" value="F:ATP binding"/>
    <property type="evidence" value="ECO:0007669"/>
    <property type="project" value="UniProtKB-KW"/>
</dbReference>
<evidence type="ECO:0000259" key="21">
    <source>
        <dbReference type="PROSITE" id="PS50011"/>
    </source>
</evidence>
<keyword evidence="4" id="KW-1003">Cell membrane</keyword>
<dbReference type="SMART" id="SM00369">
    <property type="entry name" value="LRR_TYP"/>
    <property type="match status" value="7"/>
</dbReference>
<dbReference type="GO" id="GO:0005886">
    <property type="term" value="C:plasma membrane"/>
    <property type="evidence" value="ECO:0007669"/>
    <property type="project" value="UniProtKB-SubCell"/>
</dbReference>
<proteinExistence type="inferred from homology"/>
<dbReference type="Pfam" id="PF08263">
    <property type="entry name" value="LRRNT_2"/>
    <property type="match status" value="1"/>
</dbReference>
<dbReference type="InterPro" id="IPR001245">
    <property type="entry name" value="Ser-Thr/Tyr_kinase_cat_dom"/>
</dbReference>
<evidence type="ECO:0000256" key="7">
    <source>
        <dbReference type="ARBA" id="ARBA00022679"/>
    </source>
</evidence>
<accession>A0A8J5LHX5</accession>
<evidence type="ECO:0000256" key="2">
    <source>
        <dbReference type="ARBA" id="ARBA00008684"/>
    </source>
</evidence>
<dbReference type="InterPro" id="IPR001611">
    <property type="entry name" value="Leu-rich_rpt"/>
</dbReference>
<dbReference type="AlphaFoldDB" id="A0A8J5LHX5"/>
<evidence type="ECO:0000256" key="19">
    <source>
        <dbReference type="SAM" id="MobiDB-lite"/>
    </source>
</evidence>
<dbReference type="Pfam" id="PF07714">
    <property type="entry name" value="PK_Tyr_Ser-Thr"/>
    <property type="match status" value="1"/>
</dbReference>
<dbReference type="FunFam" id="3.80.10.10:FF:000371">
    <property type="entry name" value="Leucine-rich repeat receptor-like serine/threonine-protein kinase BAM3"/>
    <property type="match status" value="1"/>
</dbReference>
<dbReference type="PROSITE" id="PS50011">
    <property type="entry name" value="PROTEIN_KINASE_DOM"/>
    <property type="match status" value="1"/>
</dbReference>
<evidence type="ECO:0000256" key="4">
    <source>
        <dbReference type="ARBA" id="ARBA00022475"/>
    </source>
</evidence>
<dbReference type="FunFam" id="3.80.10.10:FF:000560">
    <property type="entry name" value="Leucine-rich repeat receptor-like serine/threonine-protein kinase BAM3"/>
    <property type="match status" value="1"/>
</dbReference>
<keyword evidence="16 20" id="KW-0472">Membrane</keyword>
<dbReference type="InterPro" id="IPR008271">
    <property type="entry name" value="Ser/Thr_kinase_AS"/>
</dbReference>
<evidence type="ECO:0000256" key="9">
    <source>
        <dbReference type="ARBA" id="ARBA00022729"/>
    </source>
</evidence>